<feature type="region of interest" description="Disordered" evidence="1">
    <location>
        <begin position="1"/>
        <end position="38"/>
    </location>
</feature>
<dbReference type="EMBL" id="CP011390">
    <property type="protein sequence ID" value="ANE52641.1"/>
    <property type="molecule type" value="Genomic_DNA"/>
</dbReference>
<sequence>MELDEKERGILNKEQGRKKGGKAASWEKKSTVHRRQSTEGKTVVDGEWAVCVQLVAYSLQLF</sequence>
<keyword evidence="3" id="KW-1185">Reference proteome</keyword>
<gene>
    <name evidence="2" type="ORF">SY85_21305</name>
</gene>
<reference evidence="3" key="1">
    <citation type="submission" date="2015-01" db="EMBL/GenBank/DDBJ databases">
        <title>Flavisolibacter sp./LCS9/ whole genome sequencing.</title>
        <authorList>
            <person name="Kim M.K."/>
            <person name="Srinivasan S."/>
            <person name="Lee J.-J."/>
        </authorList>
    </citation>
    <scope>NUCLEOTIDE SEQUENCE [LARGE SCALE GENOMIC DNA]</scope>
    <source>
        <strain evidence="3">LCS9</strain>
    </source>
</reference>
<proteinExistence type="predicted"/>
<feature type="compositionally biased region" description="Basic and acidic residues" evidence="1">
    <location>
        <begin position="25"/>
        <end position="38"/>
    </location>
</feature>
<dbReference type="AlphaFoldDB" id="A0A172TZW4"/>
<evidence type="ECO:0000313" key="3">
    <source>
        <dbReference type="Proteomes" id="UP000077177"/>
    </source>
</evidence>
<name>A0A172TZW4_9BACT</name>
<reference evidence="2 3" key="2">
    <citation type="journal article" date="2016" name="Int. J. Syst. Evol. Microbiol.">
        <title>Flavisolibacter tropicus sp. nov., isolated from tropical soil.</title>
        <authorList>
            <person name="Lee J.J."/>
            <person name="Kang M.S."/>
            <person name="Kim G.S."/>
            <person name="Lee C.S."/>
            <person name="Lim S."/>
            <person name="Lee J."/>
            <person name="Roh S.H."/>
            <person name="Kang H."/>
            <person name="Ha J.M."/>
            <person name="Bae S."/>
            <person name="Jung H.Y."/>
            <person name="Kim M.K."/>
        </authorList>
    </citation>
    <scope>NUCLEOTIDE SEQUENCE [LARGE SCALE GENOMIC DNA]</scope>
    <source>
        <strain evidence="2 3">LCS9</strain>
    </source>
</reference>
<evidence type="ECO:0000313" key="2">
    <source>
        <dbReference type="EMBL" id="ANE52641.1"/>
    </source>
</evidence>
<organism evidence="2 3">
    <name type="scientific">Flavisolibacter tropicus</name>
    <dbReference type="NCBI Taxonomy" id="1492898"/>
    <lineage>
        <taxon>Bacteria</taxon>
        <taxon>Pseudomonadati</taxon>
        <taxon>Bacteroidota</taxon>
        <taxon>Chitinophagia</taxon>
        <taxon>Chitinophagales</taxon>
        <taxon>Chitinophagaceae</taxon>
        <taxon>Flavisolibacter</taxon>
    </lineage>
</organism>
<evidence type="ECO:0000256" key="1">
    <source>
        <dbReference type="SAM" id="MobiDB-lite"/>
    </source>
</evidence>
<feature type="compositionally biased region" description="Basic and acidic residues" evidence="1">
    <location>
        <begin position="1"/>
        <end position="17"/>
    </location>
</feature>
<accession>A0A172TZW4</accession>
<dbReference type="Proteomes" id="UP000077177">
    <property type="component" value="Chromosome"/>
</dbReference>
<dbReference type="KEGG" id="fla:SY85_21305"/>
<protein>
    <submittedName>
        <fullName evidence="2">Uncharacterized protein</fullName>
    </submittedName>
</protein>